<evidence type="ECO:0000256" key="1">
    <source>
        <dbReference type="SAM" id="Phobius"/>
    </source>
</evidence>
<protein>
    <submittedName>
        <fullName evidence="2">Uncharacterized protein</fullName>
    </submittedName>
</protein>
<keyword evidence="1" id="KW-0812">Transmembrane</keyword>
<accession>A0A1B6KLJ5</accession>
<gene>
    <name evidence="2" type="ORF">g.8325</name>
</gene>
<feature type="non-terminal residue" evidence="2">
    <location>
        <position position="116"/>
    </location>
</feature>
<dbReference type="EMBL" id="GEBQ01027674">
    <property type="protein sequence ID" value="JAT12303.1"/>
    <property type="molecule type" value="Transcribed_RNA"/>
</dbReference>
<proteinExistence type="predicted"/>
<sequence length="116" mass="12906">TTPWRPEGAGRVRGLQGAHYTAVKDEIVAAPCLGVHDLLPDLLERCPLHRPCQTLQPPGGRRVLAGYAVFRGRTTQLSRMRSWLLLVSGFMICFLTYWSGALYTDPVRPYNPLEAG</sequence>
<name>A0A1B6KLJ5_9HEMI</name>
<feature type="non-terminal residue" evidence="2">
    <location>
        <position position="1"/>
    </location>
</feature>
<organism evidence="2">
    <name type="scientific">Graphocephala atropunctata</name>
    <dbReference type="NCBI Taxonomy" id="36148"/>
    <lineage>
        <taxon>Eukaryota</taxon>
        <taxon>Metazoa</taxon>
        <taxon>Ecdysozoa</taxon>
        <taxon>Arthropoda</taxon>
        <taxon>Hexapoda</taxon>
        <taxon>Insecta</taxon>
        <taxon>Pterygota</taxon>
        <taxon>Neoptera</taxon>
        <taxon>Paraneoptera</taxon>
        <taxon>Hemiptera</taxon>
        <taxon>Auchenorrhyncha</taxon>
        <taxon>Membracoidea</taxon>
        <taxon>Cicadellidae</taxon>
        <taxon>Cicadellinae</taxon>
        <taxon>Cicadellini</taxon>
        <taxon>Graphocephala</taxon>
    </lineage>
</organism>
<feature type="transmembrane region" description="Helical" evidence="1">
    <location>
        <begin position="83"/>
        <end position="103"/>
    </location>
</feature>
<evidence type="ECO:0000313" key="2">
    <source>
        <dbReference type="EMBL" id="JAT12303.1"/>
    </source>
</evidence>
<reference evidence="2" key="1">
    <citation type="submission" date="2015-11" db="EMBL/GenBank/DDBJ databases">
        <title>De novo transcriptome assembly of four potential Pierce s Disease insect vectors from Arizona vineyards.</title>
        <authorList>
            <person name="Tassone E.E."/>
        </authorList>
    </citation>
    <scope>NUCLEOTIDE SEQUENCE</scope>
</reference>
<dbReference type="AlphaFoldDB" id="A0A1B6KLJ5"/>
<keyword evidence="1" id="KW-1133">Transmembrane helix</keyword>
<keyword evidence="1" id="KW-0472">Membrane</keyword>